<evidence type="ECO:0000313" key="2">
    <source>
        <dbReference type="EnsemblPlants" id="OPUNC04G21110.1"/>
    </source>
</evidence>
<dbReference type="PANTHER" id="PTHR31896">
    <property type="entry name" value="FAMILY REGULATORY PROTEIN, PUTATIVE (AFU_ORTHOLOGUE AFUA_3G14730)-RELATED"/>
    <property type="match status" value="1"/>
</dbReference>
<organism evidence="2">
    <name type="scientific">Oryza punctata</name>
    <name type="common">Red rice</name>
    <dbReference type="NCBI Taxonomy" id="4537"/>
    <lineage>
        <taxon>Eukaryota</taxon>
        <taxon>Viridiplantae</taxon>
        <taxon>Streptophyta</taxon>
        <taxon>Embryophyta</taxon>
        <taxon>Tracheophyta</taxon>
        <taxon>Spermatophyta</taxon>
        <taxon>Magnoliopsida</taxon>
        <taxon>Liliopsida</taxon>
        <taxon>Poales</taxon>
        <taxon>Poaceae</taxon>
        <taxon>BOP clade</taxon>
        <taxon>Oryzoideae</taxon>
        <taxon>Oryzeae</taxon>
        <taxon>Oryzinae</taxon>
        <taxon>Oryza</taxon>
    </lineage>
</organism>
<dbReference type="eggNOG" id="ENOG502QUE6">
    <property type="taxonomic scope" value="Eukaryota"/>
</dbReference>
<name>A0A0E0KUK0_ORYPU</name>
<evidence type="ECO:0000313" key="3">
    <source>
        <dbReference type="Proteomes" id="UP000026962"/>
    </source>
</evidence>
<dbReference type="Gene3D" id="3.30.559.10">
    <property type="entry name" value="Chloramphenicol acetyltransferase-like domain"/>
    <property type="match status" value="1"/>
</dbReference>
<dbReference type="GO" id="GO:0050734">
    <property type="term" value="F:hydroxycinnamoyltransferase activity"/>
    <property type="evidence" value="ECO:0007669"/>
    <property type="project" value="UniProtKB-ARBA"/>
</dbReference>
<accession>A0A0E0KUK0</accession>
<dbReference type="Pfam" id="PF02458">
    <property type="entry name" value="Transferase"/>
    <property type="match status" value="1"/>
</dbReference>
<evidence type="ECO:0000256" key="1">
    <source>
        <dbReference type="ARBA" id="ARBA00022679"/>
    </source>
</evidence>
<dbReference type="STRING" id="4537.A0A0E0KUK0"/>
<reference evidence="2" key="1">
    <citation type="submission" date="2015-04" db="UniProtKB">
        <authorList>
            <consortium name="EnsemblPlants"/>
        </authorList>
    </citation>
    <scope>IDENTIFICATION</scope>
</reference>
<dbReference type="Gramene" id="OPUNC04G21110.1">
    <property type="protein sequence ID" value="OPUNC04G21110.1"/>
    <property type="gene ID" value="OPUNC04G21110"/>
</dbReference>
<dbReference type="InterPro" id="IPR051283">
    <property type="entry name" value="Sec_Metabolite_Acyltrans"/>
</dbReference>
<keyword evidence="3" id="KW-1185">Reference proteome</keyword>
<proteinExistence type="predicted"/>
<dbReference type="EnsemblPlants" id="OPUNC04G21110.1">
    <property type="protein sequence ID" value="OPUNC04G21110.1"/>
    <property type="gene ID" value="OPUNC04G21110"/>
</dbReference>
<dbReference type="AlphaFoldDB" id="A0A0E0KUK0"/>
<dbReference type="HOGENOM" id="CLU_1512946_0_0_1"/>
<dbReference type="PANTHER" id="PTHR31896:SF76">
    <property type="entry name" value="BAHD ACYLTRANSFERASE DCR"/>
    <property type="match status" value="1"/>
</dbReference>
<reference evidence="2" key="2">
    <citation type="submission" date="2018-05" db="EMBL/GenBank/DDBJ databases">
        <title>OpunRS2 (Oryza punctata Reference Sequence Version 2).</title>
        <authorList>
            <person name="Zhang J."/>
            <person name="Kudrna D."/>
            <person name="Lee S."/>
            <person name="Talag J."/>
            <person name="Welchert J."/>
            <person name="Wing R.A."/>
        </authorList>
    </citation>
    <scope>NUCLEOTIDE SEQUENCE [LARGE SCALE GENOMIC DNA]</scope>
</reference>
<keyword evidence="1" id="KW-0808">Transferase</keyword>
<protein>
    <submittedName>
        <fullName evidence="2">Uncharacterized protein</fullName>
    </submittedName>
</protein>
<dbReference type="Proteomes" id="UP000026962">
    <property type="component" value="Chromosome 4"/>
</dbReference>
<sequence>MAPRNRSSRVFSFLASAVARAKAAANAALPPTFSSFLSLGAHIWHAVSRARALGPSDITVFADRRARLDPLPYFDNLIQAVFIGVPAGMLLGGPPEFAARVLRPSSIDEHDAGAITRRLKEYKVAPKLFHYSDAGPNYIAVGSSPRFRVVDVDFGFGRPERVRSAAAAATGSSTGTEG</sequence>
<dbReference type="InterPro" id="IPR023213">
    <property type="entry name" value="CAT-like_dom_sf"/>
</dbReference>